<dbReference type="VEuPathDB" id="AmoebaDB:FDP41_010694"/>
<evidence type="ECO:0000256" key="1">
    <source>
        <dbReference type="SAM" id="Coils"/>
    </source>
</evidence>
<feature type="compositionally biased region" description="Basic and acidic residues" evidence="2">
    <location>
        <begin position="310"/>
        <end position="327"/>
    </location>
</feature>
<dbReference type="OrthoDB" id="10355517at2759"/>
<accession>A0A6A5CE95</accession>
<proteinExistence type="predicted"/>
<dbReference type="InterPro" id="IPR027267">
    <property type="entry name" value="AH/BAR_dom_sf"/>
</dbReference>
<evidence type="ECO:0000313" key="4">
    <source>
        <dbReference type="Proteomes" id="UP000444721"/>
    </source>
</evidence>
<sequence>MGNTSSESLSQAPCQDLVPSQMSGISYREALIDHFQNLMQRLEYSNMDLLAFLKLVHQTRDLYSTMYESYDQKNVKAIKSSHNMENDEFGVFGKVIHGMRDTSSQLKSSCTDLATLSNDIKSLSHEFHAYLKRARKEEKKLSDEVSTLKKNYEKALKKEQTQKSAKQELENMLTMNEKPLSNQEKDKIERKLKDLEPTLDKLESENRLLLLKFQEKEEVYKSGLGNILSHLEYIDRKRYSTLKELTRRFLEIIKTIGSCLSENAIQVSTSIQHLEDEKVFANFVTSCRNEVFIPAAAVKTSSEQSTTDNDQMRNLDVEDSKVHETQE</sequence>
<dbReference type="AlphaFoldDB" id="A0A6A5CE95"/>
<name>A0A6A5CE95_NAEFO</name>
<comment type="caution">
    <text evidence="3">The sequence shown here is derived from an EMBL/GenBank/DDBJ whole genome shotgun (WGS) entry which is preliminary data.</text>
</comment>
<evidence type="ECO:0000256" key="2">
    <source>
        <dbReference type="SAM" id="MobiDB-lite"/>
    </source>
</evidence>
<keyword evidence="1" id="KW-0175">Coiled coil</keyword>
<feature type="region of interest" description="Disordered" evidence="2">
    <location>
        <begin position="299"/>
        <end position="327"/>
    </location>
</feature>
<protein>
    <submittedName>
        <fullName evidence="3">Uncharacterized protein</fullName>
    </submittedName>
</protein>
<gene>
    <name evidence="3" type="ORF">FDP41_010694</name>
</gene>
<organism evidence="3 4">
    <name type="scientific">Naegleria fowleri</name>
    <name type="common">Brain eating amoeba</name>
    <dbReference type="NCBI Taxonomy" id="5763"/>
    <lineage>
        <taxon>Eukaryota</taxon>
        <taxon>Discoba</taxon>
        <taxon>Heterolobosea</taxon>
        <taxon>Tetramitia</taxon>
        <taxon>Eutetramitia</taxon>
        <taxon>Vahlkampfiidae</taxon>
        <taxon>Naegleria</taxon>
    </lineage>
</organism>
<feature type="compositionally biased region" description="Polar residues" evidence="2">
    <location>
        <begin position="299"/>
        <end position="309"/>
    </location>
</feature>
<dbReference type="VEuPathDB" id="AmoebaDB:NfTy_014120"/>
<keyword evidence="4" id="KW-1185">Reference proteome</keyword>
<reference evidence="3 4" key="1">
    <citation type="journal article" date="2019" name="Sci. Rep.">
        <title>Nanopore sequencing improves the draft genome of the human pathogenic amoeba Naegleria fowleri.</title>
        <authorList>
            <person name="Liechti N."/>
            <person name="Schurch N."/>
            <person name="Bruggmann R."/>
            <person name="Wittwer M."/>
        </authorList>
    </citation>
    <scope>NUCLEOTIDE SEQUENCE [LARGE SCALE GENOMIC DNA]</scope>
    <source>
        <strain evidence="3 4">ATCC 30894</strain>
    </source>
</reference>
<evidence type="ECO:0000313" key="3">
    <source>
        <dbReference type="EMBL" id="KAF0983629.1"/>
    </source>
</evidence>
<dbReference type="Gene3D" id="1.20.1270.60">
    <property type="entry name" value="Arfaptin homology (AH) domain/BAR domain"/>
    <property type="match status" value="1"/>
</dbReference>
<dbReference type="SUPFAM" id="SSF103657">
    <property type="entry name" value="BAR/IMD domain-like"/>
    <property type="match status" value="1"/>
</dbReference>
<dbReference type="VEuPathDB" id="AmoebaDB:NF0082620"/>
<feature type="coiled-coil region" evidence="1">
    <location>
        <begin position="131"/>
        <end position="219"/>
    </location>
</feature>
<dbReference type="EMBL" id="VFQX01000006">
    <property type="protein sequence ID" value="KAF0983629.1"/>
    <property type="molecule type" value="Genomic_DNA"/>
</dbReference>
<dbReference type="RefSeq" id="XP_044568342.1">
    <property type="nucleotide sequence ID" value="XM_044701020.1"/>
</dbReference>
<dbReference type="Proteomes" id="UP000444721">
    <property type="component" value="Unassembled WGS sequence"/>
</dbReference>
<dbReference type="GeneID" id="68117909"/>